<dbReference type="HOGENOM" id="CLU_140797_0_0_2"/>
<feature type="transmembrane region" description="Helical" evidence="1">
    <location>
        <begin position="81"/>
        <end position="104"/>
    </location>
</feature>
<dbReference type="InParanoid" id="K0IIL1"/>
<evidence type="ECO:0000313" key="2">
    <source>
        <dbReference type="EMBL" id="AFU58898.1"/>
    </source>
</evidence>
<dbReference type="STRING" id="1237085.Ngar_c19660"/>
<keyword evidence="1" id="KW-0812">Transmembrane</keyword>
<protein>
    <submittedName>
        <fullName evidence="2">Uncharacterized protein</fullName>
    </submittedName>
</protein>
<dbReference type="AlphaFoldDB" id="K0IIL1"/>
<dbReference type="KEGG" id="nga:Ngar_c19660"/>
<keyword evidence="1" id="KW-1133">Transmembrane helix</keyword>
<dbReference type="Proteomes" id="UP000008037">
    <property type="component" value="Chromosome"/>
</dbReference>
<keyword evidence="1" id="KW-0472">Membrane</keyword>
<keyword evidence="3" id="KW-1185">Reference proteome</keyword>
<sequence>MWTTYRFYAADRVNFSVNETNAVFSGLVRRFGFAKGLAVQLAIIEIPTAMVLVVLLYHVYYAFTEHYSNGVVAVLNSPVSLLSYLPAALCLFGVIHMIDAFVNLNMEREEKNRSGINSGTR</sequence>
<dbReference type="BioCyc" id="CNIT1237085:G1324-1964-MONOMER"/>
<name>K0IIL1_NITGG</name>
<feature type="transmembrane region" description="Helical" evidence="1">
    <location>
        <begin position="37"/>
        <end position="61"/>
    </location>
</feature>
<evidence type="ECO:0000313" key="3">
    <source>
        <dbReference type="Proteomes" id="UP000008037"/>
    </source>
</evidence>
<evidence type="ECO:0000256" key="1">
    <source>
        <dbReference type="SAM" id="Phobius"/>
    </source>
</evidence>
<dbReference type="EMBL" id="CP002408">
    <property type="protein sequence ID" value="AFU58898.1"/>
    <property type="molecule type" value="Genomic_DNA"/>
</dbReference>
<accession>K0IIL1</accession>
<gene>
    <name evidence="2" type="ordered locus">Ngar_c19660</name>
</gene>
<proteinExistence type="predicted"/>
<reference evidence="2 3" key="1">
    <citation type="journal article" date="2012" name="Environ. Microbiol.">
        <title>The genome of the ammonia-oxidizing Candidatus Nitrososphaera gargensis: insights into metabolic versatility and environmental adaptations.</title>
        <authorList>
            <person name="Spang A."/>
            <person name="Poehlein A."/>
            <person name="Offre P."/>
            <person name="Zumbragel S."/>
            <person name="Haider S."/>
            <person name="Rychlik N."/>
            <person name="Nowka B."/>
            <person name="Schmeisser C."/>
            <person name="Lebedeva E.V."/>
            <person name="Rattei T."/>
            <person name="Bohm C."/>
            <person name="Schmid M."/>
            <person name="Galushko A."/>
            <person name="Hatzenpichler R."/>
            <person name="Weinmaier T."/>
            <person name="Daniel R."/>
            <person name="Schleper C."/>
            <person name="Spieck E."/>
            <person name="Streit W."/>
            <person name="Wagner M."/>
        </authorList>
    </citation>
    <scope>NUCLEOTIDE SEQUENCE [LARGE SCALE GENOMIC DNA]</scope>
    <source>
        <strain evidence="3">Ga9.2</strain>
    </source>
</reference>
<organism evidence="2 3">
    <name type="scientific">Nitrososphaera gargensis (strain Ga9.2)</name>
    <dbReference type="NCBI Taxonomy" id="1237085"/>
    <lineage>
        <taxon>Archaea</taxon>
        <taxon>Nitrososphaerota</taxon>
        <taxon>Nitrososphaeria</taxon>
        <taxon>Nitrososphaerales</taxon>
        <taxon>Nitrososphaeraceae</taxon>
        <taxon>Nitrososphaera</taxon>
    </lineage>
</organism>